<comment type="caution">
    <text evidence="3">The sequence shown here is derived from an EMBL/GenBank/DDBJ whole genome shotgun (WGS) entry which is preliminary data.</text>
</comment>
<evidence type="ECO:0000313" key="4">
    <source>
        <dbReference type="Proteomes" id="UP000050514"/>
    </source>
</evidence>
<keyword evidence="4" id="KW-1185">Reference proteome</keyword>
<evidence type="ECO:0000256" key="1">
    <source>
        <dbReference type="ARBA" id="ARBA00005662"/>
    </source>
</evidence>
<dbReference type="PANTHER" id="PTHR33393">
    <property type="entry name" value="POLYGLUTAMINE SYNTHESIS ACCESSORY PROTEIN RV0574C-RELATED"/>
    <property type="match status" value="1"/>
</dbReference>
<dbReference type="EMBL" id="LGHJ01000016">
    <property type="protein sequence ID" value="KPL74932.1"/>
    <property type="molecule type" value="Genomic_DNA"/>
</dbReference>
<name>A0A0P6XHG4_9CHLR</name>
<organism evidence="3 4">
    <name type="scientific">Bellilinea caldifistulae</name>
    <dbReference type="NCBI Taxonomy" id="360411"/>
    <lineage>
        <taxon>Bacteria</taxon>
        <taxon>Bacillati</taxon>
        <taxon>Chloroflexota</taxon>
        <taxon>Anaerolineae</taxon>
        <taxon>Anaerolineales</taxon>
        <taxon>Anaerolineaceae</taxon>
        <taxon>Bellilinea</taxon>
    </lineage>
</organism>
<accession>A0A0P6XHG4</accession>
<dbReference type="Pfam" id="PF09587">
    <property type="entry name" value="PGA_cap"/>
    <property type="match status" value="1"/>
</dbReference>
<dbReference type="SMART" id="SM00854">
    <property type="entry name" value="PGA_cap"/>
    <property type="match status" value="1"/>
</dbReference>
<protein>
    <recommendedName>
        <fullName evidence="2">Capsule synthesis protein CapA domain-containing protein</fullName>
    </recommendedName>
</protein>
<evidence type="ECO:0000313" key="3">
    <source>
        <dbReference type="EMBL" id="KPL74932.1"/>
    </source>
</evidence>
<dbReference type="AlphaFoldDB" id="A0A0P6XHG4"/>
<feature type="domain" description="Capsule synthesis protein CapA" evidence="2">
    <location>
        <begin position="226"/>
        <end position="466"/>
    </location>
</feature>
<comment type="similarity">
    <text evidence="1">Belongs to the CapA family.</text>
</comment>
<dbReference type="PANTHER" id="PTHR33393:SF13">
    <property type="entry name" value="PGA BIOSYNTHESIS PROTEIN CAPA"/>
    <property type="match status" value="1"/>
</dbReference>
<dbReference type="InterPro" id="IPR019079">
    <property type="entry name" value="Capsule_synth_CapA"/>
</dbReference>
<dbReference type="InterPro" id="IPR052169">
    <property type="entry name" value="CW_Biosynth-Accessory"/>
</dbReference>
<sequence>MTENPEIAITTGPYQTMPTSILPQPTFEFDSPVYIHSDPLPENVQASLKSENNIEWVESDELADYSIKIVHSGVAQGTVLIRWVYTIVAAFPTIQDEISLGRVVNCWRGACGGEFRLLVSEETLPIFQNLWGNPDPQSVLVLPADKLLEKAWQERDLRVILPFDQLEPRWKTLRVDGISPLDQDFVLEDYSLTIEWEWRLNHDKPNDFLKNRKSVITNRLPEKFTSLILTGTTALVRHTAERMELNGLDYPLQDIGEWLRSADLVHVSNEVSFYENCPPALPMRGGQRFCTSPRYVEFLKLAGVDVVELTGNHLLDWGPEPFLYTLDLYNQNGIKYYGGGRNLKEARQPLLIEHHGNRLALIGCNRAGPENIWATDDQPGPSPCNMKELEEEIRNVLDKGYLPIVTFQHYEVEDFMPMNLTLQEFEQTAQFGAVIVSGSQAHFAHGFGFYRDHFMHYGLGNLFFDQMFPLHRRQFIDRHVFYDGKYLGVELLTTILEDYARPRPMTKDERAEMLADYFRVSGWLESEKP</sequence>
<dbReference type="Proteomes" id="UP000050514">
    <property type="component" value="Unassembled WGS sequence"/>
</dbReference>
<dbReference type="InterPro" id="IPR029052">
    <property type="entry name" value="Metallo-depent_PP-like"/>
</dbReference>
<proteinExistence type="inferred from homology"/>
<gene>
    <name evidence="3" type="ORF">AC812_10440</name>
</gene>
<dbReference type="SUPFAM" id="SSF56300">
    <property type="entry name" value="Metallo-dependent phosphatases"/>
    <property type="match status" value="1"/>
</dbReference>
<evidence type="ECO:0000259" key="2">
    <source>
        <dbReference type="SMART" id="SM00854"/>
    </source>
</evidence>
<dbReference type="STRING" id="360411.AC812_10440"/>
<reference evidence="3 4" key="1">
    <citation type="submission" date="2015-07" db="EMBL/GenBank/DDBJ databases">
        <title>Draft genome of Bellilinea caldifistulae DSM 17877.</title>
        <authorList>
            <person name="Hemp J."/>
            <person name="Ward L.M."/>
            <person name="Pace L.A."/>
            <person name="Fischer W.W."/>
        </authorList>
    </citation>
    <scope>NUCLEOTIDE SEQUENCE [LARGE SCALE GENOMIC DNA]</scope>
    <source>
        <strain evidence="3 4">GOMI-1</strain>
    </source>
</reference>